<dbReference type="EMBL" id="CM023482">
    <property type="protein sequence ID" value="KAH6939440.1"/>
    <property type="molecule type" value="Genomic_DNA"/>
</dbReference>
<sequence>MDADLYDEFGNYIGPELESDSDDDEADRYERQDADAQEMQEDDDMDGGRDDDDMGDMQVVLHEDKKYYPSAVEVYGPDVETIVQEEDAQPLTEPIIAPIKHRKFSFVEQDLPMTTYDLEFLTDLMDNSELIRNVALVGHLHHGKRGVSIKASPVTLLLQDLKQKSFILNVFDTPGHVNFSDEVTAAIRICDGVVLFVDAAEGVCLNTEQLLKHAVQEKLYSEDPEQQQVSPLLGNVCFASSLYSLCFTLRSFACMYSQTFGGVNVTEFARRLWGDIYFSNKTRKFTKKPPHSSAQRSFVEFILEPLYKLFAQVVGDVDECLPKLLDELGVKLSKTEMKLNVRPLLRLVCSRFVGEFTGFVDMCVNHVPPPARVTREKIECIYTGPLESELGEAMLKCDPDGPLIVHTTKQYSTQDATSFHVFGRVMSGTLHANQDVRILGENYTSTDEEDSRVLAVGRYKVEVNRVPAGNWVLMEGIDQPVVKTSTIVDVGIQEELFIFHPLRFCTHSVIKIAVEPVNPSELPKMLDGLRKVNKSYPLVNTKVEESGEHVIFGTGELYLDCVMHDLRKMYSEIDIKVADPVVCFCETVVETSSLKCFAETPNKNSYDGSSPSEDDSSDNE</sequence>
<name>A0ACB7SXS9_HYAAI</name>
<reference evidence="1" key="1">
    <citation type="submission" date="2020-05" db="EMBL/GenBank/DDBJ databases">
        <title>Large-scale comparative analyses of tick genomes elucidate their genetic diversity and vector capacities.</title>
        <authorList>
            <person name="Jia N."/>
            <person name="Wang J."/>
            <person name="Shi W."/>
            <person name="Du L."/>
            <person name="Sun Y."/>
            <person name="Zhan W."/>
            <person name="Jiang J."/>
            <person name="Wang Q."/>
            <person name="Zhang B."/>
            <person name="Ji P."/>
            <person name="Sakyi L.B."/>
            <person name="Cui X."/>
            <person name="Yuan T."/>
            <person name="Jiang B."/>
            <person name="Yang W."/>
            <person name="Lam T.T.-Y."/>
            <person name="Chang Q."/>
            <person name="Ding S."/>
            <person name="Wang X."/>
            <person name="Zhu J."/>
            <person name="Ruan X."/>
            <person name="Zhao L."/>
            <person name="Wei J."/>
            <person name="Que T."/>
            <person name="Du C."/>
            <person name="Cheng J."/>
            <person name="Dai P."/>
            <person name="Han X."/>
            <person name="Huang E."/>
            <person name="Gao Y."/>
            <person name="Liu J."/>
            <person name="Shao H."/>
            <person name="Ye R."/>
            <person name="Li L."/>
            <person name="Wei W."/>
            <person name="Wang X."/>
            <person name="Wang C."/>
            <person name="Yang T."/>
            <person name="Huo Q."/>
            <person name="Li W."/>
            <person name="Guo W."/>
            <person name="Chen H."/>
            <person name="Zhou L."/>
            <person name="Ni X."/>
            <person name="Tian J."/>
            <person name="Zhou Y."/>
            <person name="Sheng Y."/>
            <person name="Liu T."/>
            <person name="Pan Y."/>
            <person name="Xia L."/>
            <person name="Li J."/>
            <person name="Zhao F."/>
            <person name="Cao W."/>
        </authorList>
    </citation>
    <scope>NUCLEOTIDE SEQUENCE</scope>
    <source>
        <strain evidence="1">Hyas-2018</strain>
    </source>
</reference>
<keyword evidence="2" id="KW-1185">Reference proteome</keyword>
<comment type="caution">
    <text evidence="1">The sequence shown here is derived from an EMBL/GenBank/DDBJ whole genome shotgun (WGS) entry which is preliminary data.</text>
</comment>
<evidence type="ECO:0000313" key="2">
    <source>
        <dbReference type="Proteomes" id="UP000821845"/>
    </source>
</evidence>
<dbReference type="Proteomes" id="UP000821845">
    <property type="component" value="Chromosome 2"/>
</dbReference>
<accession>A0ACB7SXS9</accession>
<proteinExistence type="predicted"/>
<gene>
    <name evidence="1" type="ORF">HPB50_018191</name>
</gene>
<organism evidence="1 2">
    <name type="scientific">Hyalomma asiaticum</name>
    <name type="common">Tick</name>
    <dbReference type="NCBI Taxonomy" id="266040"/>
    <lineage>
        <taxon>Eukaryota</taxon>
        <taxon>Metazoa</taxon>
        <taxon>Ecdysozoa</taxon>
        <taxon>Arthropoda</taxon>
        <taxon>Chelicerata</taxon>
        <taxon>Arachnida</taxon>
        <taxon>Acari</taxon>
        <taxon>Parasitiformes</taxon>
        <taxon>Ixodida</taxon>
        <taxon>Ixodoidea</taxon>
        <taxon>Ixodidae</taxon>
        <taxon>Hyalomminae</taxon>
        <taxon>Hyalomma</taxon>
    </lineage>
</organism>
<protein>
    <submittedName>
        <fullName evidence="1">Uncharacterized protein</fullName>
    </submittedName>
</protein>
<evidence type="ECO:0000313" key="1">
    <source>
        <dbReference type="EMBL" id="KAH6939440.1"/>
    </source>
</evidence>